<dbReference type="CDD" id="cd08899">
    <property type="entry name" value="SRPBCC_CalC_Aha1-like_6"/>
    <property type="match status" value="1"/>
</dbReference>
<dbReference type="Proteomes" id="UP001458946">
    <property type="component" value="Unassembled WGS sequence"/>
</dbReference>
<organism evidence="3 4">
    <name type="scientific">Deinococcus xinjiangensis</name>
    <dbReference type="NCBI Taxonomy" id="457454"/>
    <lineage>
        <taxon>Bacteria</taxon>
        <taxon>Thermotogati</taxon>
        <taxon>Deinococcota</taxon>
        <taxon>Deinococci</taxon>
        <taxon>Deinococcales</taxon>
        <taxon>Deinococcaceae</taxon>
        <taxon>Deinococcus</taxon>
    </lineage>
</organism>
<accession>A0ABP9VAR4</accession>
<sequence length="152" mass="17589">MTTEPSSTQTVHIQRVLSVPPERVWQAITSPAELSKWLAPTEVIAGKGGKVSVFFDDDENVRDGEILIWDEPRTLEYQWIFVGELPSVLRFDLAPHPQGTLLTLQHRLLPTRLSGGYEYGWQAYLDRLEGHFRQVIPDFWERYQHWQGQANC</sequence>
<evidence type="ECO:0000256" key="1">
    <source>
        <dbReference type="ARBA" id="ARBA00006817"/>
    </source>
</evidence>
<evidence type="ECO:0000259" key="2">
    <source>
        <dbReference type="Pfam" id="PF08327"/>
    </source>
</evidence>
<evidence type="ECO:0000313" key="4">
    <source>
        <dbReference type="Proteomes" id="UP001458946"/>
    </source>
</evidence>
<dbReference type="InterPro" id="IPR013538">
    <property type="entry name" value="ASHA1/2-like_C"/>
</dbReference>
<feature type="domain" description="Activator of Hsp90 ATPase homologue 1/2-like C-terminal" evidence="2">
    <location>
        <begin position="19"/>
        <end position="131"/>
    </location>
</feature>
<dbReference type="InterPro" id="IPR023393">
    <property type="entry name" value="START-like_dom_sf"/>
</dbReference>
<comment type="caution">
    <text evidence="3">The sequence shown here is derived from an EMBL/GenBank/DDBJ whole genome shotgun (WGS) entry which is preliminary data.</text>
</comment>
<dbReference type="Pfam" id="PF08327">
    <property type="entry name" value="AHSA1"/>
    <property type="match status" value="1"/>
</dbReference>
<comment type="similarity">
    <text evidence="1">Belongs to the AHA1 family.</text>
</comment>
<keyword evidence="4" id="KW-1185">Reference proteome</keyword>
<name>A0ABP9VAR4_9DEIO</name>
<dbReference type="RefSeq" id="WP_353541677.1">
    <property type="nucleotide sequence ID" value="NZ_BAABRN010000012.1"/>
</dbReference>
<dbReference type="EMBL" id="BAABRN010000012">
    <property type="protein sequence ID" value="GAA5501711.1"/>
    <property type="molecule type" value="Genomic_DNA"/>
</dbReference>
<gene>
    <name evidence="3" type="ORF">Dxin01_01450</name>
</gene>
<evidence type="ECO:0000313" key="3">
    <source>
        <dbReference type="EMBL" id="GAA5501711.1"/>
    </source>
</evidence>
<dbReference type="SUPFAM" id="SSF55961">
    <property type="entry name" value="Bet v1-like"/>
    <property type="match status" value="1"/>
</dbReference>
<reference evidence="3 4" key="1">
    <citation type="submission" date="2024-02" db="EMBL/GenBank/DDBJ databases">
        <title>Deinococcus xinjiangensis NBRC 107630.</title>
        <authorList>
            <person name="Ichikawa N."/>
            <person name="Katano-Makiyama Y."/>
            <person name="Hidaka K."/>
        </authorList>
    </citation>
    <scope>NUCLEOTIDE SEQUENCE [LARGE SCALE GENOMIC DNA]</scope>
    <source>
        <strain evidence="3 4">NBRC 107630</strain>
    </source>
</reference>
<protein>
    <recommendedName>
        <fullName evidence="2">Activator of Hsp90 ATPase homologue 1/2-like C-terminal domain-containing protein</fullName>
    </recommendedName>
</protein>
<proteinExistence type="inferred from homology"/>
<dbReference type="Gene3D" id="3.30.530.20">
    <property type="match status" value="1"/>
</dbReference>